<feature type="transmembrane region" description="Helical" evidence="1">
    <location>
        <begin position="160"/>
        <end position="181"/>
    </location>
</feature>
<feature type="chain" id="PRO_5043482311" description="MxaA protein" evidence="2">
    <location>
        <begin position="21"/>
        <end position="316"/>
    </location>
</feature>
<evidence type="ECO:0000313" key="4">
    <source>
        <dbReference type="Proteomes" id="UP001348817"/>
    </source>
</evidence>
<reference evidence="3 4" key="1">
    <citation type="submission" date="2021-12" db="EMBL/GenBank/DDBJ databases">
        <title>Genome sequencing of bacteria with rrn-lacking chromosome and rrn-plasmid.</title>
        <authorList>
            <person name="Anda M."/>
            <person name="Iwasaki W."/>
        </authorList>
    </citation>
    <scope>NUCLEOTIDE SEQUENCE [LARGE SCALE GENOMIC DNA]</scope>
    <source>
        <strain evidence="3 4">DSM 100852</strain>
    </source>
</reference>
<dbReference type="EMBL" id="AP025314">
    <property type="protein sequence ID" value="BDD08815.1"/>
    <property type="molecule type" value="Genomic_DNA"/>
</dbReference>
<dbReference type="KEGG" id="fax:FUAX_12470"/>
<evidence type="ECO:0000313" key="3">
    <source>
        <dbReference type="EMBL" id="BDD08815.1"/>
    </source>
</evidence>
<sequence length="316" mass="35843">MINRFFVTLLLALTFSASWAQEGDGGKSGKITPVGWFLSDSIKVGEPVEFALSVHYPENINLIFPDSAYNFSPFRFVSKRFFPTETEAGVSVDSAVYTLTTFELSDTLTLKAPVFYVSGDSRMPVYAEPVSIFLQKVTTAQDKLKPVSLGYVRLEEKFDFAHFGALAGYIVLTFIVVVLLFGRRIRWKYSVWQLQKEHVKFLGEMDVAFAGGIKNVAQSERILALWKKYSEELIRFPFTKLTSKEIGNMYEGYPLADHLRRFDRYMYGGEGGDSLTESVEYLKTFAEKVLEDRLTELEVEAGAKKTEPAPKPDWMV</sequence>
<dbReference type="RefSeq" id="WP_338394050.1">
    <property type="nucleotide sequence ID" value="NZ_AP025314.1"/>
</dbReference>
<dbReference type="AlphaFoldDB" id="A0AAU9DD68"/>
<dbReference type="Proteomes" id="UP001348817">
    <property type="component" value="Chromosome"/>
</dbReference>
<feature type="signal peptide" evidence="2">
    <location>
        <begin position="1"/>
        <end position="20"/>
    </location>
</feature>
<keyword evidence="4" id="KW-1185">Reference proteome</keyword>
<gene>
    <name evidence="3" type="ORF">FUAX_12470</name>
</gene>
<evidence type="ECO:0000256" key="2">
    <source>
        <dbReference type="SAM" id="SignalP"/>
    </source>
</evidence>
<keyword evidence="2" id="KW-0732">Signal</keyword>
<keyword evidence="1" id="KW-0812">Transmembrane</keyword>
<keyword evidence="1" id="KW-0472">Membrane</keyword>
<protein>
    <recommendedName>
        <fullName evidence="5">MxaA protein</fullName>
    </recommendedName>
</protein>
<organism evidence="3 4">
    <name type="scientific">Fulvitalea axinellae</name>
    <dbReference type="NCBI Taxonomy" id="1182444"/>
    <lineage>
        <taxon>Bacteria</taxon>
        <taxon>Pseudomonadati</taxon>
        <taxon>Bacteroidota</taxon>
        <taxon>Cytophagia</taxon>
        <taxon>Cytophagales</taxon>
        <taxon>Persicobacteraceae</taxon>
        <taxon>Fulvitalea</taxon>
    </lineage>
</organism>
<accession>A0AAU9DD68</accession>
<evidence type="ECO:0008006" key="5">
    <source>
        <dbReference type="Google" id="ProtNLM"/>
    </source>
</evidence>
<evidence type="ECO:0000256" key="1">
    <source>
        <dbReference type="SAM" id="Phobius"/>
    </source>
</evidence>
<proteinExistence type="predicted"/>
<name>A0AAU9DD68_9BACT</name>
<keyword evidence="1" id="KW-1133">Transmembrane helix</keyword>